<name>A3FIM7_BURPE</name>
<dbReference type="PRINTS" id="PR01010">
    <property type="entry name" value="FLGPRINGFLGI"/>
</dbReference>
<proteinExistence type="inferred from homology"/>
<dbReference type="AlphaFoldDB" id="A3FIM7"/>
<sequence length="392" mass="40759">MDAILMKLRFRDHYSRRRTRAQRVCAFAAILSLLSVLLMAASRSSDAAPLGTLVSVEGVRDNQLVGYGLVVGLNGSGDGQQIRYTGQSIANVLKQFGVTLPEGIRLRSRNVAAVMVSANFPAGYVPGQKIDVTVSSMGDAKSLRGGTLLLTPLRAADGVVYALAQGNLVVPGVSAQGRSGSSVTINATAAGRIPQGATIEQEIPSDIDAKPFVRLSLKRPSFQTATSIVAAIDRMAGPGAATSRDGTSVEVRAPEDPTARVAFLAKLTAINVTPQKEPPRVVFNSRTGTVVISQGMTVSPAAVSHGTLKVTISEGAIVSQPNPLGGGKTAVVPLSQVDVQQDGNRMFNWPAGVSLQKIVDTINSTGASPDDVMAILQALDEAGALNGELVVI</sequence>
<evidence type="ECO:0000256" key="2">
    <source>
        <dbReference type="ARBA" id="ARBA00004117"/>
    </source>
</evidence>
<comment type="subunit">
    <text evidence="5">The basal body constitutes a major portion of the flagellar organelle and consists of four rings (L,P,S, and M) mounted on a central rod.</text>
</comment>
<dbReference type="GO" id="GO:0009428">
    <property type="term" value="C:bacterial-type flagellum basal body, distal rod, P ring"/>
    <property type="evidence" value="ECO:0007669"/>
    <property type="project" value="InterPro"/>
</dbReference>
<organism evidence="6">
    <name type="scientific">Burkholderia pseudomallei</name>
    <name type="common">Pseudomonas pseudomallei</name>
    <dbReference type="NCBI Taxonomy" id="28450"/>
    <lineage>
        <taxon>Bacteria</taxon>
        <taxon>Pseudomonadati</taxon>
        <taxon>Pseudomonadota</taxon>
        <taxon>Betaproteobacteria</taxon>
        <taxon>Burkholderiales</taxon>
        <taxon>Burkholderiaceae</taxon>
        <taxon>Burkholderia</taxon>
        <taxon>pseudomallei group</taxon>
    </lineage>
</organism>
<gene>
    <name evidence="5" type="primary">flgI</name>
    <name evidence="6" type="ORF">btfc-orf50</name>
</gene>
<dbReference type="GO" id="GO:0005198">
    <property type="term" value="F:structural molecule activity"/>
    <property type="evidence" value="ECO:0007669"/>
    <property type="project" value="InterPro"/>
</dbReference>
<protein>
    <recommendedName>
        <fullName evidence="5">Flagellar P-ring protein</fullName>
    </recommendedName>
    <alternativeName>
        <fullName evidence="5">Basal body P-ring protein</fullName>
    </alternativeName>
</protein>
<evidence type="ECO:0000256" key="5">
    <source>
        <dbReference type="HAMAP-Rule" id="MF_00416"/>
    </source>
</evidence>
<dbReference type="Pfam" id="PF02119">
    <property type="entry name" value="FlgI"/>
    <property type="match status" value="1"/>
</dbReference>
<comment type="function">
    <text evidence="1 5">Assembles around the rod to form the L-ring and probably protects the motor/basal body from shearing forces during rotation.</text>
</comment>
<keyword evidence="3" id="KW-0732">Signal</keyword>
<accession>A3FIM7</accession>
<keyword evidence="6" id="KW-0969">Cilium</keyword>
<dbReference type="EMBL" id="EF377328">
    <property type="protein sequence ID" value="ABN48710.1"/>
    <property type="molecule type" value="Genomic_DNA"/>
</dbReference>
<evidence type="ECO:0000256" key="4">
    <source>
        <dbReference type="ARBA" id="ARBA00023143"/>
    </source>
</evidence>
<dbReference type="HAMAP" id="MF_00416">
    <property type="entry name" value="FlgI"/>
    <property type="match status" value="1"/>
</dbReference>
<dbReference type="GO" id="GO:0071973">
    <property type="term" value="P:bacterial-type flagellum-dependent cell motility"/>
    <property type="evidence" value="ECO:0007669"/>
    <property type="project" value="InterPro"/>
</dbReference>
<comment type="subcellular location">
    <subcellularLocation>
        <location evidence="2 5">Bacterial flagellum basal body</location>
    </subcellularLocation>
</comment>
<dbReference type="GO" id="GO:0030288">
    <property type="term" value="C:outer membrane-bounded periplasmic space"/>
    <property type="evidence" value="ECO:0007669"/>
    <property type="project" value="InterPro"/>
</dbReference>
<comment type="similarity">
    <text evidence="5">Belongs to the FlgI family.</text>
</comment>
<reference evidence="6" key="1">
    <citation type="journal article" date="2007" name="J. Bacteriol.">
        <title>A horizontal gene transfer event defines two distinct groups within Burkholderia pseudomallei that have dissimilar geographic distributions.</title>
        <authorList>
            <person name="Tuanyok A."/>
            <person name="Auerbach R.K."/>
            <person name="Brettin T.S."/>
            <person name="Bruce D.C."/>
            <person name="Munk A.C."/>
            <person name="Detter J.C."/>
            <person name="Pearson T."/>
            <person name="Hornstra H."/>
            <person name="Sermswan R.W."/>
            <person name="Wuthiekanun V."/>
            <person name="Peacock S.J."/>
            <person name="Currie B.J."/>
            <person name="Keim P."/>
            <person name="Wagner D.M."/>
        </authorList>
    </citation>
    <scope>NUCLEOTIDE SEQUENCE</scope>
    <source>
        <strain evidence="6">305</strain>
    </source>
</reference>
<evidence type="ECO:0000256" key="3">
    <source>
        <dbReference type="ARBA" id="ARBA00022729"/>
    </source>
</evidence>
<evidence type="ECO:0000256" key="1">
    <source>
        <dbReference type="ARBA" id="ARBA00002591"/>
    </source>
</evidence>
<dbReference type="PANTHER" id="PTHR30381:SF0">
    <property type="entry name" value="FLAGELLAR P-RING PROTEIN"/>
    <property type="match status" value="1"/>
</dbReference>
<evidence type="ECO:0000313" key="6">
    <source>
        <dbReference type="EMBL" id="ABN48710.1"/>
    </source>
</evidence>
<keyword evidence="4 5" id="KW-0975">Bacterial flagellum</keyword>
<keyword evidence="6" id="KW-0282">Flagellum</keyword>
<dbReference type="InterPro" id="IPR001782">
    <property type="entry name" value="Flag_FlgI"/>
</dbReference>
<keyword evidence="6" id="KW-0966">Cell projection</keyword>
<dbReference type="NCBIfam" id="NF003676">
    <property type="entry name" value="PRK05303.1"/>
    <property type="match status" value="1"/>
</dbReference>
<dbReference type="PANTHER" id="PTHR30381">
    <property type="entry name" value="FLAGELLAR P-RING PERIPLASMIC PROTEIN FLGI"/>
    <property type="match status" value="1"/>
</dbReference>